<evidence type="ECO:0000313" key="2">
    <source>
        <dbReference type="Proteomes" id="UP000015241"/>
    </source>
</evidence>
<keyword evidence="2" id="KW-1185">Reference proteome</keyword>
<reference evidence="1 2" key="1">
    <citation type="journal article" date="2012" name="Science">
        <title>The Paleozoic origin of enzymatic lignin decomposition reconstructed from 31 fungal genomes.</title>
        <authorList>
            <person name="Floudas D."/>
            <person name="Binder M."/>
            <person name="Riley R."/>
            <person name="Barry K."/>
            <person name="Blanchette R.A."/>
            <person name="Henrissat B."/>
            <person name="Martinez A.T."/>
            <person name="Otillar R."/>
            <person name="Spatafora J.W."/>
            <person name="Yadav J.S."/>
            <person name="Aerts A."/>
            <person name="Benoit I."/>
            <person name="Boyd A."/>
            <person name="Carlson A."/>
            <person name="Copeland A."/>
            <person name="Coutinho P.M."/>
            <person name="de Vries R.P."/>
            <person name="Ferreira P."/>
            <person name="Findley K."/>
            <person name="Foster B."/>
            <person name="Gaskell J."/>
            <person name="Glotzer D."/>
            <person name="Gorecki P."/>
            <person name="Heitman J."/>
            <person name="Hesse C."/>
            <person name="Hori C."/>
            <person name="Igarashi K."/>
            <person name="Jurgens J.A."/>
            <person name="Kallen N."/>
            <person name="Kersten P."/>
            <person name="Kohler A."/>
            <person name="Kuees U."/>
            <person name="Kumar T.K.A."/>
            <person name="Kuo A."/>
            <person name="LaButti K."/>
            <person name="Larrondo L.F."/>
            <person name="Lindquist E."/>
            <person name="Ling A."/>
            <person name="Lombard V."/>
            <person name="Lucas S."/>
            <person name="Lundell T."/>
            <person name="Martin R."/>
            <person name="McLaughlin D.J."/>
            <person name="Morgenstern I."/>
            <person name="Morin E."/>
            <person name="Murat C."/>
            <person name="Nagy L.G."/>
            <person name="Nolan M."/>
            <person name="Ohm R.A."/>
            <person name="Patyshakuliyeva A."/>
            <person name="Rokas A."/>
            <person name="Ruiz-Duenas F.J."/>
            <person name="Sabat G."/>
            <person name="Salamov A."/>
            <person name="Samejima M."/>
            <person name="Schmutz J."/>
            <person name="Slot J.C."/>
            <person name="St John F."/>
            <person name="Stenlid J."/>
            <person name="Sun H."/>
            <person name="Sun S."/>
            <person name="Syed K."/>
            <person name="Tsang A."/>
            <person name="Wiebenga A."/>
            <person name="Young D."/>
            <person name="Pisabarro A."/>
            <person name="Eastwood D.C."/>
            <person name="Martin F."/>
            <person name="Cullen D."/>
            <person name="Grigoriev I.V."/>
            <person name="Hibbett D.S."/>
        </authorList>
    </citation>
    <scope>NUCLEOTIDE SEQUENCE</scope>
    <source>
        <strain evidence="2">FP-58527</strain>
    </source>
</reference>
<dbReference type="eggNOG" id="ENOG502R1M6">
    <property type="taxonomic scope" value="Eukaryota"/>
</dbReference>
<evidence type="ECO:0000313" key="1">
    <source>
        <dbReference type="EMBL" id="EPS99792.1"/>
    </source>
</evidence>
<dbReference type="OrthoDB" id="2792963at2759"/>
<sequence length="281" mass="30932">MHSLTAHKSLKCGVRLRSLRPLSSSLSSRPPLSLSAPRRLCQGLSHRAPAISCTALLRWPYVAECTARLHKHGWSIAAFSSTAVSRRSEDHASIPLDDVPLVKNPTPEQIINVFEGLARTQYEEPVKGLYTTPNEYCAAIVRTSRIAGHFLASVDKDEFRSAKDVAPDSRIARGRAALMLVARTAHRWLQEAYPPHAPPADTDLAEACMYFAMNNKLMDIFEAGAPNPVPEWKDICDAIMLTYSYTLPTLEKIAGPIPDELRVYSADVSKIKRSNGKGEGA</sequence>
<accession>S8E4Z6</accession>
<gene>
    <name evidence="1" type="ORF">FOMPIDRAFT_98669</name>
</gene>
<protein>
    <submittedName>
        <fullName evidence="1">Uncharacterized protein</fullName>
    </submittedName>
</protein>
<name>S8E4Z6_FOMSC</name>
<dbReference type="EMBL" id="KE504154">
    <property type="protein sequence ID" value="EPS99792.1"/>
    <property type="molecule type" value="Genomic_DNA"/>
</dbReference>
<dbReference type="InParanoid" id="S8E4Z6"/>
<dbReference type="Proteomes" id="UP000015241">
    <property type="component" value="Unassembled WGS sequence"/>
</dbReference>
<proteinExistence type="predicted"/>
<organism evidence="1 2">
    <name type="scientific">Fomitopsis schrenkii</name>
    <name type="common">Brown rot fungus</name>
    <dbReference type="NCBI Taxonomy" id="2126942"/>
    <lineage>
        <taxon>Eukaryota</taxon>
        <taxon>Fungi</taxon>
        <taxon>Dikarya</taxon>
        <taxon>Basidiomycota</taxon>
        <taxon>Agaricomycotina</taxon>
        <taxon>Agaricomycetes</taxon>
        <taxon>Polyporales</taxon>
        <taxon>Fomitopsis</taxon>
    </lineage>
</organism>
<dbReference type="HOGENOM" id="CLU_990564_0_0_1"/>
<dbReference type="AlphaFoldDB" id="S8E4Z6"/>